<evidence type="ECO:0000256" key="1">
    <source>
        <dbReference type="SAM" id="MobiDB-lite"/>
    </source>
</evidence>
<dbReference type="EMBL" id="JAJAGQ010000005">
    <property type="protein sequence ID" value="KAJ8563524.1"/>
    <property type="molecule type" value="Genomic_DNA"/>
</dbReference>
<dbReference type="AlphaFoldDB" id="A0A9Q1RMN1"/>
<dbReference type="Proteomes" id="UP001152561">
    <property type="component" value="Unassembled WGS sequence"/>
</dbReference>
<keyword evidence="2" id="KW-1133">Transmembrane helix</keyword>
<proteinExistence type="predicted"/>
<sequence>MKVQEKPNSSANQLGSSSSNSSVGKANSTFMSRKTAMALDVKLLTGEHILQPKGSFPGGRSTITQLILSKNPGGDQKKCEKMRIVVVVLVMLVMIMSSCLATSRSLNNYEQQPGGTRTVDNHHYMSREEFNNNYGGGGDVTPKEVNTDAGKF</sequence>
<evidence type="ECO:0000313" key="4">
    <source>
        <dbReference type="Proteomes" id="UP001152561"/>
    </source>
</evidence>
<reference evidence="4" key="1">
    <citation type="journal article" date="2023" name="Proc. Natl. Acad. Sci. U.S.A.">
        <title>Genomic and structural basis for evolution of tropane alkaloid biosynthesis.</title>
        <authorList>
            <person name="Wanga Y.-J."/>
            <person name="Taina T."/>
            <person name="Yua J.-Y."/>
            <person name="Lia J."/>
            <person name="Xua B."/>
            <person name="Chenc J."/>
            <person name="D'Auriad J.C."/>
            <person name="Huanga J.-P."/>
            <person name="Huanga S.-X."/>
        </authorList>
    </citation>
    <scope>NUCLEOTIDE SEQUENCE [LARGE SCALE GENOMIC DNA]</scope>
    <source>
        <strain evidence="4">cv. KIB-2019</strain>
    </source>
</reference>
<keyword evidence="2" id="KW-0812">Transmembrane</keyword>
<accession>A0A9Q1RMN1</accession>
<keyword evidence="2" id="KW-0472">Membrane</keyword>
<evidence type="ECO:0000313" key="3">
    <source>
        <dbReference type="EMBL" id="KAJ8563524.1"/>
    </source>
</evidence>
<keyword evidence="4" id="KW-1185">Reference proteome</keyword>
<feature type="region of interest" description="Disordered" evidence="1">
    <location>
        <begin position="130"/>
        <end position="152"/>
    </location>
</feature>
<protein>
    <recommendedName>
        <fullName evidence="5">Transmembrane protein</fullName>
    </recommendedName>
</protein>
<evidence type="ECO:0000256" key="2">
    <source>
        <dbReference type="SAM" id="Phobius"/>
    </source>
</evidence>
<feature type="compositionally biased region" description="Basic and acidic residues" evidence="1">
    <location>
        <begin position="141"/>
        <end position="152"/>
    </location>
</feature>
<gene>
    <name evidence="3" type="ORF">K7X08_031976</name>
</gene>
<evidence type="ECO:0008006" key="5">
    <source>
        <dbReference type="Google" id="ProtNLM"/>
    </source>
</evidence>
<comment type="caution">
    <text evidence="3">The sequence shown here is derived from an EMBL/GenBank/DDBJ whole genome shotgun (WGS) entry which is preliminary data.</text>
</comment>
<feature type="transmembrane region" description="Helical" evidence="2">
    <location>
        <begin position="84"/>
        <end position="103"/>
    </location>
</feature>
<dbReference type="OrthoDB" id="1297794at2759"/>
<feature type="region of interest" description="Disordered" evidence="1">
    <location>
        <begin position="1"/>
        <end position="27"/>
    </location>
</feature>
<feature type="compositionally biased region" description="Low complexity" evidence="1">
    <location>
        <begin position="8"/>
        <end position="27"/>
    </location>
</feature>
<organism evidence="3 4">
    <name type="scientific">Anisodus acutangulus</name>
    <dbReference type="NCBI Taxonomy" id="402998"/>
    <lineage>
        <taxon>Eukaryota</taxon>
        <taxon>Viridiplantae</taxon>
        <taxon>Streptophyta</taxon>
        <taxon>Embryophyta</taxon>
        <taxon>Tracheophyta</taxon>
        <taxon>Spermatophyta</taxon>
        <taxon>Magnoliopsida</taxon>
        <taxon>eudicotyledons</taxon>
        <taxon>Gunneridae</taxon>
        <taxon>Pentapetalae</taxon>
        <taxon>asterids</taxon>
        <taxon>lamiids</taxon>
        <taxon>Solanales</taxon>
        <taxon>Solanaceae</taxon>
        <taxon>Solanoideae</taxon>
        <taxon>Hyoscyameae</taxon>
        <taxon>Anisodus</taxon>
    </lineage>
</organism>
<name>A0A9Q1RMN1_9SOLA</name>